<gene>
    <name evidence="2" type="ORF">ALC57_18725</name>
</gene>
<reference evidence="2 3" key="1">
    <citation type="submission" date="2015-09" db="EMBL/GenBank/DDBJ databases">
        <title>Trachymyrmex cornetzi WGS genome.</title>
        <authorList>
            <person name="Nygaard S."/>
            <person name="Hu H."/>
            <person name="Boomsma J."/>
            <person name="Zhang G."/>
        </authorList>
    </citation>
    <scope>NUCLEOTIDE SEQUENCE [LARGE SCALE GENOMIC DNA]</scope>
    <source>
        <strain evidence="2">Tcor2-1</strain>
        <tissue evidence="2">Whole body</tissue>
    </source>
</reference>
<keyword evidence="3" id="KW-1185">Reference proteome</keyword>
<dbReference type="STRING" id="471704.A0A151IR72"/>
<dbReference type="Proteomes" id="UP000078492">
    <property type="component" value="Unassembled WGS sequence"/>
</dbReference>
<dbReference type="InterPro" id="IPR058912">
    <property type="entry name" value="HTH_animal"/>
</dbReference>
<dbReference type="InterPro" id="IPR000305">
    <property type="entry name" value="GIY-YIG_endonuc"/>
</dbReference>
<name>A0A151IR72_9HYME</name>
<feature type="domain" description="GIY-YIG" evidence="1">
    <location>
        <begin position="222"/>
        <end position="292"/>
    </location>
</feature>
<evidence type="ECO:0000259" key="1">
    <source>
        <dbReference type="PROSITE" id="PS50164"/>
    </source>
</evidence>
<dbReference type="Gene3D" id="3.40.1440.10">
    <property type="entry name" value="GIY-YIG endonuclease"/>
    <property type="match status" value="1"/>
</dbReference>
<dbReference type="PANTHER" id="PTHR21301:SF10">
    <property type="entry name" value="REVERSE TRANSCRIPTASE DOMAIN-CONTAINING PROTEIN"/>
    <property type="match status" value="1"/>
</dbReference>
<organism evidence="2 3">
    <name type="scientific">Trachymyrmex cornetzi</name>
    <dbReference type="NCBI Taxonomy" id="471704"/>
    <lineage>
        <taxon>Eukaryota</taxon>
        <taxon>Metazoa</taxon>
        <taxon>Ecdysozoa</taxon>
        <taxon>Arthropoda</taxon>
        <taxon>Hexapoda</taxon>
        <taxon>Insecta</taxon>
        <taxon>Pterygota</taxon>
        <taxon>Neoptera</taxon>
        <taxon>Endopterygota</taxon>
        <taxon>Hymenoptera</taxon>
        <taxon>Apocrita</taxon>
        <taxon>Aculeata</taxon>
        <taxon>Formicoidea</taxon>
        <taxon>Formicidae</taxon>
        <taxon>Myrmicinae</taxon>
        <taxon>Trachymyrmex</taxon>
    </lineage>
</organism>
<dbReference type="EMBL" id="KQ981143">
    <property type="protein sequence ID" value="KYN09170.1"/>
    <property type="molecule type" value="Genomic_DNA"/>
</dbReference>
<accession>A0A151IR72</accession>
<dbReference type="Pfam" id="PF26215">
    <property type="entry name" value="HTH_animal"/>
    <property type="match status" value="1"/>
</dbReference>
<sequence>MRRLERLSLMSFNRSFPFYYRYVDDICMVVTPSDIDALLQAFNSFHPRLQFTIEIGGDKLEFLDVTIFKLNSKLIFDWYRKPSLSDRFLNFNSNHPVSQKKGTIYSLVDRAFILSDYSFHTKNLIFGINILLENDYPLPFIFNTVNQRIKQLLRYHLYSIHNSTKNLNDVQPSSWLTVPFIPHHTERFKRFSNNDVRASFHSPNKMGKYRKVQKDSLSKNSKNNVVYKISCENCDATYVGQASRQLKSRISEHRNHIRHNASTRSVITEHRLQHGHEFQWDNVEIFDEEPCY</sequence>
<dbReference type="SUPFAM" id="SSF82771">
    <property type="entry name" value="GIY-YIG endonuclease"/>
    <property type="match status" value="1"/>
</dbReference>
<dbReference type="PROSITE" id="PS50164">
    <property type="entry name" value="GIY_YIG"/>
    <property type="match status" value="1"/>
</dbReference>
<protein>
    <recommendedName>
        <fullName evidence="1">GIY-YIG domain-containing protein</fullName>
    </recommendedName>
</protein>
<dbReference type="CDD" id="cd10442">
    <property type="entry name" value="GIY-YIG_PLEs"/>
    <property type="match status" value="1"/>
</dbReference>
<evidence type="ECO:0000313" key="2">
    <source>
        <dbReference type="EMBL" id="KYN09170.1"/>
    </source>
</evidence>
<proteinExistence type="predicted"/>
<evidence type="ECO:0000313" key="3">
    <source>
        <dbReference type="Proteomes" id="UP000078492"/>
    </source>
</evidence>
<dbReference type="AlphaFoldDB" id="A0A151IR72"/>
<dbReference type="InterPro" id="IPR035901">
    <property type="entry name" value="GIY-YIG_endonuc_sf"/>
</dbReference>
<dbReference type="PANTHER" id="PTHR21301">
    <property type="entry name" value="REVERSE TRANSCRIPTASE"/>
    <property type="match status" value="1"/>
</dbReference>